<dbReference type="AlphaFoldDB" id="A0A4Q4KZE9"/>
<reference evidence="1 2" key="1">
    <citation type="submission" date="2019-02" db="EMBL/GenBank/DDBJ databases">
        <title>Genome of Pseudomonas korensis isolated from heavy metal contaminated environment.</title>
        <authorList>
            <person name="Ayangbenro A.S."/>
            <person name="Babalola O."/>
        </authorList>
    </citation>
    <scope>NUCLEOTIDE SEQUENCE [LARGE SCALE GENOMIC DNA]</scope>
    <source>
        <strain evidence="1 2">AB36</strain>
    </source>
</reference>
<protein>
    <submittedName>
        <fullName evidence="1">Uncharacterized protein</fullName>
    </submittedName>
</protein>
<evidence type="ECO:0000313" key="1">
    <source>
        <dbReference type="EMBL" id="RYM39765.1"/>
    </source>
</evidence>
<dbReference type="EMBL" id="SEUB01000007">
    <property type="protein sequence ID" value="RYM39765.1"/>
    <property type="molecule type" value="Genomic_DNA"/>
</dbReference>
<comment type="caution">
    <text evidence="1">The sequence shown here is derived from an EMBL/GenBank/DDBJ whole genome shotgun (WGS) entry which is preliminary data.</text>
</comment>
<name>A0A4Q4KZE9_9PSED</name>
<proteinExistence type="predicted"/>
<sequence>MSSAALKTGYNQNDFIDDFTADLEDGTKFRAWYTELRSDTTPGRGDVYIVIAYDREKPFVRTFTIVFEKSKLEASTVITEVDVGANVTYNSYENQELPTLQKATSGTLDYKLDTETKRFTGTFTADVAKSDASGTFPCSAVFDTSLT</sequence>
<evidence type="ECO:0000313" key="2">
    <source>
        <dbReference type="Proteomes" id="UP000291107"/>
    </source>
</evidence>
<gene>
    <name evidence="1" type="ORF">EVS84_19700</name>
</gene>
<dbReference type="Proteomes" id="UP000291107">
    <property type="component" value="Unassembled WGS sequence"/>
</dbReference>
<organism evidence="1 2">
    <name type="scientific">Pseudomonas koreensis</name>
    <dbReference type="NCBI Taxonomy" id="198620"/>
    <lineage>
        <taxon>Bacteria</taxon>
        <taxon>Pseudomonadati</taxon>
        <taxon>Pseudomonadota</taxon>
        <taxon>Gammaproteobacteria</taxon>
        <taxon>Pseudomonadales</taxon>
        <taxon>Pseudomonadaceae</taxon>
        <taxon>Pseudomonas</taxon>
    </lineage>
</organism>
<accession>A0A4Q4KZE9</accession>
<dbReference type="RefSeq" id="WP_129999422.1">
    <property type="nucleotide sequence ID" value="NZ_SEUB01000007.1"/>
</dbReference>